<feature type="transmembrane region" description="Helical" evidence="2">
    <location>
        <begin position="242"/>
        <end position="263"/>
    </location>
</feature>
<keyword evidence="2" id="KW-0812">Transmembrane</keyword>
<evidence type="ECO:0000313" key="3">
    <source>
        <dbReference type="EMBL" id="OXA55941.1"/>
    </source>
</evidence>
<keyword evidence="4" id="KW-1185">Reference proteome</keyword>
<dbReference type="Proteomes" id="UP000198287">
    <property type="component" value="Unassembled WGS sequence"/>
</dbReference>
<feature type="region of interest" description="Disordered" evidence="1">
    <location>
        <begin position="114"/>
        <end position="155"/>
    </location>
</feature>
<feature type="transmembrane region" description="Helical" evidence="2">
    <location>
        <begin position="269"/>
        <end position="291"/>
    </location>
</feature>
<dbReference type="AlphaFoldDB" id="A0A226EGS3"/>
<name>A0A226EGS3_FOLCA</name>
<comment type="caution">
    <text evidence="3">The sequence shown here is derived from an EMBL/GenBank/DDBJ whole genome shotgun (WGS) entry which is preliminary data.</text>
</comment>
<proteinExistence type="predicted"/>
<feature type="transmembrane region" description="Helical" evidence="2">
    <location>
        <begin position="193"/>
        <end position="221"/>
    </location>
</feature>
<organism evidence="3 4">
    <name type="scientific">Folsomia candida</name>
    <name type="common">Springtail</name>
    <dbReference type="NCBI Taxonomy" id="158441"/>
    <lineage>
        <taxon>Eukaryota</taxon>
        <taxon>Metazoa</taxon>
        <taxon>Ecdysozoa</taxon>
        <taxon>Arthropoda</taxon>
        <taxon>Hexapoda</taxon>
        <taxon>Collembola</taxon>
        <taxon>Entomobryomorpha</taxon>
        <taxon>Isotomoidea</taxon>
        <taxon>Isotomidae</taxon>
        <taxon>Proisotominae</taxon>
        <taxon>Folsomia</taxon>
    </lineage>
</organism>
<sequence>MADYKFRFPVQVVAIIDLVMTIVSIYLLVMFFFLTVALSSCLSTKDDCSSFVEMGGGGLAKFGLTFRKSSSSSYSHAVINSGYPNSDNADSFEDDESKEDNNNVDEFRKPFEEFGFDNRNRNPGQTKEVDLNFGSNRNSERNHDSFGRTRNQNQKPSGFEWFISQEPKADFLQIQAAGGQEKDDGKFTGAMRVLFIVIVIVFWIFFAIAAILEIVMLVAAIRLLISTKEGKHPSDALRSANCWRICSAILTVLFVLNFFGGAGQTNLESIVVGGANVLFRVIGIILVSLYIRELKTFQTPQTGQKYYDVGGSGGQMMPLTEQRQVEWNMPQNV</sequence>
<evidence type="ECO:0000256" key="2">
    <source>
        <dbReference type="SAM" id="Phobius"/>
    </source>
</evidence>
<protein>
    <submittedName>
        <fullName evidence="3">Uncharacterized protein</fullName>
    </submittedName>
</protein>
<reference evidence="3 4" key="1">
    <citation type="submission" date="2015-12" db="EMBL/GenBank/DDBJ databases">
        <title>The genome of Folsomia candida.</title>
        <authorList>
            <person name="Faddeeva A."/>
            <person name="Derks M.F."/>
            <person name="Anvar Y."/>
            <person name="Smit S."/>
            <person name="Van Straalen N."/>
            <person name="Roelofs D."/>
        </authorList>
    </citation>
    <scope>NUCLEOTIDE SEQUENCE [LARGE SCALE GENOMIC DNA]</scope>
    <source>
        <strain evidence="3 4">VU population</strain>
        <tissue evidence="3">Whole body</tissue>
    </source>
</reference>
<accession>A0A226EGS3</accession>
<gene>
    <name evidence="3" type="ORF">Fcan01_10008</name>
</gene>
<feature type="transmembrane region" description="Helical" evidence="2">
    <location>
        <begin position="12"/>
        <end position="38"/>
    </location>
</feature>
<keyword evidence="2" id="KW-0472">Membrane</keyword>
<feature type="compositionally biased region" description="Basic and acidic residues" evidence="1">
    <location>
        <begin position="138"/>
        <end position="147"/>
    </location>
</feature>
<evidence type="ECO:0000256" key="1">
    <source>
        <dbReference type="SAM" id="MobiDB-lite"/>
    </source>
</evidence>
<evidence type="ECO:0000313" key="4">
    <source>
        <dbReference type="Proteomes" id="UP000198287"/>
    </source>
</evidence>
<keyword evidence="2" id="KW-1133">Transmembrane helix</keyword>
<dbReference type="EMBL" id="LNIX01000004">
    <property type="protein sequence ID" value="OXA55941.1"/>
    <property type="molecule type" value="Genomic_DNA"/>
</dbReference>